<sequence>MSARLATFNLFQAHKGNRIKRVTPDVIRGEHREQEVVAHSDNSGSGIYLAQRVRPNKIRAEHSEQEFLSG</sequence>
<name>A0A518FMH7_9PLAN</name>
<dbReference type="AlphaFoldDB" id="A0A518FMH7"/>
<evidence type="ECO:0000313" key="2">
    <source>
        <dbReference type="Proteomes" id="UP000320839"/>
    </source>
</evidence>
<accession>A0A518FMH7</accession>
<dbReference type="Proteomes" id="UP000320839">
    <property type="component" value="Chromosome"/>
</dbReference>
<dbReference type="EMBL" id="CP036317">
    <property type="protein sequence ID" value="QDV17568.1"/>
    <property type="molecule type" value="Genomic_DNA"/>
</dbReference>
<organism evidence="1 2">
    <name type="scientific">Gimesia panareensis</name>
    <dbReference type="NCBI Taxonomy" id="2527978"/>
    <lineage>
        <taxon>Bacteria</taxon>
        <taxon>Pseudomonadati</taxon>
        <taxon>Planctomycetota</taxon>
        <taxon>Planctomycetia</taxon>
        <taxon>Planctomycetales</taxon>
        <taxon>Planctomycetaceae</taxon>
        <taxon>Gimesia</taxon>
    </lineage>
</organism>
<proteinExistence type="predicted"/>
<gene>
    <name evidence="1" type="ORF">Pan153_22210</name>
</gene>
<protein>
    <submittedName>
        <fullName evidence="1">Uncharacterized protein</fullName>
    </submittedName>
</protein>
<reference evidence="1 2" key="1">
    <citation type="submission" date="2019-02" db="EMBL/GenBank/DDBJ databases">
        <title>Deep-cultivation of Planctomycetes and their phenomic and genomic characterization uncovers novel biology.</title>
        <authorList>
            <person name="Wiegand S."/>
            <person name="Jogler M."/>
            <person name="Boedeker C."/>
            <person name="Pinto D."/>
            <person name="Vollmers J."/>
            <person name="Rivas-Marin E."/>
            <person name="Kohn T."/>
            <person name="Peeters S.H."/>
            <person name="Heuer A."/>
            <person name="Rast P."/>
            <person name="Oberbeckmann S."/>
            <person name="Bunk B."/>
            <person name="Jeske O."/>
            <person name="Meyerdierks A."/>
            <person name="Storesund J.E."/>
            <person name="Kallscheuer N."/>
            <person name="Luecker S."/>
            <person name="Lage O.M."/>
            <person name="Pohl T."/>
            <person name="Merkel B.J."/>
            <person name="Hornburger P."/>
            <person name="Mueller R.-W."/>
            <person name="Bruemmer F."/>
            <person name="Labrenz M."/>
            <person name="Spormann A.M."/>
            <person name="Op den Camp H."/>
            <person name="Overmann J."/>
            <person name="Amann R."/>
            <person name="Jetten M.S.M."/>
            <person name="Mascher T."/>
            <person name="Medema M.H."/>
            <person name="Devos D.P."/>
            <person name="Kaster A.-K."/>
            <person name="Ovreas L."/>
            <person name="Rohde M."/>
            <person name="Galperin M.Y."/>
            <person name="Jogler C."/>
        </authorList>
    </citation>
    <scope>NUCLEOTIDE SEQUENCE [LARGE SCALE GENOMIC DNA]</scope>
    <source>
        <strain evidence="1 2">Pan153</strain>
    </source>
</reference>
<evidence type="ECO:0000313" key="1">
    <source>
        <dbReference type="EMBL" id="QDV17568.1"/>
    </source>
</evidence>